<evidence type="ECO:0000313" key="1">
    <source>
        <dbReference type="EnsemblPlants" id="AVESA.00010b.r2.6AG1062030.1.CDS"/>
    </source>
</evidence>
<proteinExistence type="predicted"/>
<keyword evidence="2" id="KW-1185">Reference proteome</keyword>
<protein>
    <submittedName>
        <fullName evidence="1">Uncharacterized protein</fullName>
    </submittedName>
</protein>
<dbReference type="Proteomes" id="UP001732700">
    <property type="component" value="Chromosome 6A"/>
</dbReference>
<reference evidence="1" key="2">
    <citation type="submission" date="2025-09" db="UniProtKB">
        <authorList>
            <consortium name="EnsemblPlants"/>
        </authorList>
    </citation>
    <scope>IDENTIFICATION</scope>
</reference>
<accession>A0ACD5YXZ0</accession>
<reference evidence="1" key="1">
    <citation type="submission" date="2021-05" db="EMBL/GenBank/DDBJ databases">
        <authorList>
            <person name="Scholz U."/>
            <person name="Mascher M."/>
            <person name="Fiebig A."/>
        </authorList>
    </citation>
    <scope>NUCLEOTIDE SEQUENCE [LARGE SCALE GENOMIC DNA]</scope>
</reference>
<organism evidence="1 2">
    <name type="scientific">Avena sativa</name>
    <name type="common">Oat</name>
    <dbReference type="NCBI Taxonomy" id="4498"/>
    <lineage>
        <taxon>Eukaryota</taxon>
        <taxon>Viridiplantae</taxon>
        <taxon>Streptophyta</taxon>
        <taxon>Embryophyta</taxon>
        <taxon>Tracheophyta</taxon>
        <taxon>Spermatophyta</taxon>
        <taxon>Magnoliopsida</taxon>
        <taxon>Liliopsida</taxon>
        <taxon>Poales</taxon>
        <taxon>Poaceae</taxon>
        <taxon>BOP clade</taxon>
        <taxon>Pooideae</taxon>
        <taxon>Poodae</taxon>
        <taxon>Poeae</taxon>
        <taxon>Poeae Chloroplast Group 1 (Aveneae type)</taxon>
        <taxon>Aveninae</taxon>
        <taxon>Avena</taxon>
    </lineage>
</organism>
<sequence>MLKEAKQQSGVSWNEKHWMIEAEQELWDNLIISFPNIGKFHTKGFLVFMTWGIYDGQTAEGTYNFISTQRSQQPYHSQEVELDLEVSSVDITHSHSHVGETLVDARDDTQVGMQEANVQVNIVRHDEAHPTGTTTSSTSTENESRRRWNNGEVSTMMEKYIKMKTKQIENA</sequence>
<evidence type="ECO:0000313" key="2">
    <source>
        <dbReference type="Proteomes" id="UP001732700"/>
    </source>
</evidence>
<name>A0ACD5YXZ0_AVESA</name>
<dbReference type="EnsemblPlants" id="AVESA.00010b.r2.6AG1062030.1">
    <property type="protein sequence ID" value="AVESA.00010b.r2.6AG1062030.1.CDS"/>
    <property type="gene ID" value="AVESA.00010b.r2.6AG1062030"/>
</dbReference>